<dbReference type="AlphaFoldDB" id="A0A6D2K0U9"/>
<dbReference type="Pfam" id="PF09331">
    <property type="entry name" value="DUF1985"/>
    <property type="match status" value="1"/>
</dbReference>
<feature type="region of interest" description="Disordered" evidence="4">
    <location>
        <begin position="431"/>
        <end position="463"/>
    </location>
</feature>
<reference evidence="6" key="1">
    <citation type="submission" date="2020-01" db="EMBL/GenBank/DDBJ databases">
        <authorList>
            <person name="Mishra B."/>
        </authorList>
    </citation>
    <scope>NUCLEOTIDE SEQUENCE [LARGE SCALE GENOMIC DNA]</scope>
</reference>
<evidence type="ECO:0000259" key="5">
    <source>
        <dbReference type="PROSITE" id="PS50600"/>
    </source>
</evidence>
<feature type="region of interest" description="Disordered" evidence="4">
    <location>
        <begin position="346"/>
        <end position="372"/>
    </location>
</feature>
<gene>
    <name evidence="6" type="ORF">MERR_LOCUS32491</name>
</gene>
<keyword evidence="3" id="KW-0378">Hydrolase</keyword>
<evidence type="ECO:0000313" key="6">
    <source>
        <dbReference type="EMBL" id="CAA7045256.1"/>
    </source>
</evidence>
<protein>
    <recommendedName>
        <fullName evidence="5">Ubiquitin-like protease family profile domain-containing protein</fullName>
    </recommendedName>
</protein>
<feature type="domain" description="Ubiquitin-like protease family profile" evidence="5">
    <location>
        <begin position="572"/>
        <end position="777"/>
    </location>
</feature>
<evidence type="ECO:0000256" key="3">
    <source>
        <dbReference type="ARBA" id="ARBA00022801"/>
    </source>
</evidence>
<dbReference type="SUPFAM" id="SSF54001">
    <property type="entry name" value="Cysteine proteinases"/>
    <property type="match status" value="1"/>
</dbReference>
<dbReference type="Proteomes" id="UP000467841">
    <property type="component" value="Unassembled WGS sequence"/>
</dbReference>
<dbReference type="Gene3D" id="3.40.395.10">
    <property type="entry name" value="Adenoviral Proteinase, Chain A"/>
    <property type="match status" value="1"/>
</dbReference>
<dbReference type="InterPro" id="IPR038765">
    <property type="entry name" value="Papain-like_cys_pep_sf"/>
</dbReference>
<accession>A0A6D2K0U9</accession>
<dbReference type="InterPro" id="IPR015410">
    <property type="entry name" value="DUF1985"/>
</dbReference>
<name>A0A6D2K0U9_9BRAS</name>
<sequence>MEKVKFPRRLYSHGDEPKPGKSISYYSNDSQLFPALKSVLKEDKREELVDSKLGVFLKFHLLKFGWVSRVVQFILGFQLVCKKKYEIWSLIGASPLRFSLNEFEHLTGLTCDYVENLEEPEVGDEASVLKEMTRFWGQLGVPLETGPSVQQLTEACKFAGEWSREDRLRLGYLSIYAGFIEARKRCSPTRVSMAKLVVDLDKFENYPWGRVAFKNLITSVKSATETKSNTLVGFAEVLQVWAYSAMPEFDVEYGNPLPNNPTPPVVAYSGCRGRKYIKLAMLRQTSFNYFDVREMEDMFPVWDDEIEDVLVENIIKAKFGEFTDGVNWRWKPSDWQLKGAKVGLQPTAAAKSGKKRSAESDGGSQKMSCEESPHFMDEEVLTSVTTQIKLHFEKCINTLSLEMKSGREACNESVKVLTGKVEAVQNTIAKMKEGRNEEQVKSNDAPPKEDAPPPRKKQQAPCESVNGKECSVIFVKTEKQTEAGFRLHLKRQQSRAAAAHILAQAKVERKRRLASSQIHPFIGNSTARTIIPNQDQIPRYDPMDPVDKNKLAALKRFIKQLPGYPSRDPLRFPQRNWWWLLLTKPQWLVDTHMDAVINMLRFRQSKHPAWFRSDRLYFVDTNISLLWGLKFIEFVESEPTKDGLGRLVPAGASDYYFGEKPAYCRTDKHWIVDIDDIYLPLNIRSAHWIALWISLPRRHITIWDSLPSYIDDEELASFVEPVAVIVPYLLLLHADVNKRDKFPFDRFTHERMIGPGFPIQDNDGDCGIKAIREKLGADIFDEIKCLGPPNRVWSELGLYDS</sequence>
<comment type="similarity">
    <text evidence="1">Belongs to the peptidase C48 family.</text>
</comment>
<proteinExistence type="inferred from homology"/>
<keyword evidence="2" id="KW-0645">Protease</keyword>
<comment type="caution">
    <text evidence="6">The sequence shown here is derived from an EMBL/GenBank/DDBJ whole genome shotgun (WGS) entry which is preliminary data.</text>
</comment>
<evidence type="ECO:0000256" key="4">
    <source>
        <dbReference type="SAM" id="MobiDB-lite"/>
    </source>
</evidence>
<dbReference type="OrthoDB" id="1058536at2759"/>
<evidence type="ECO:0000256" key="2">
    <source>
        <dbReference type="ARBA" id="ARBA00022670"/>
    </source>
</evidence>
<keyword evidence="7" id="KW-1185">Reference proteome</keyword>
<dbReference type="GO" id="GO:0008234">
    <property type="term" value="F:cysteine-type peptidase activity"/>
    <property type="evidence" value="ECO:0007669"/>
    <property type="project" value="InterPro"/>
</dbReference>
<dbReference type="EMBL" id="CACVBM020001318">
    <property type="protein sequence ID" value="CAA7045256.1"/>
    <property type="molecule type" value="Genomic_DNA"/>
</dbReference>
<dbReference type="PROSITE" id="PS50600">
    <property type="entry name" value="ULP_PROTEASE"/>
    <property type="match status" value="1"/>
</dbReference>
<evidence type="ECO:0000256" key="1">
    <source>
        <dbReference type="ARBA" id="ARBA00005234"/>
    </source>
</evidence>
<evidence type="ECO:0000313" key="7">
    <source>
        <dbReference type="Proteomes" id="UP000467841"/>
    </source>
</evidence>
<dbReference type="PANTHER" id="PTHR48449">
    <property type="entry name" value="DUF1985 DOMAIN-CONTAINING PROTEIN"/>
    <property type="match status" value="1"/>
</dbReference>
<dbReference type="Pfam" id="PF02902">
    <property type="entry name" value="Peptidase_C48"/>
    <property type="match status" value="1"/>
</dbReference>
<dbReference type="GO" id="GO:0006508">
    <property type="term" value="P:proteolysis"/>
    <property type="evidence" value="ECO:0007669"/>
    <property type="project" value="UniProtKB-KW"/>
</dbReference>
<dbReference type="PANTHER" id="PTHR48449:SF1">
    <property type="entry name" value="DUF1985 DOMAIN-CONTAINING PROTEIN"/>
    <property type="match status" value="1"/>
</dbReference>
<feature type="compositionally biased region" description="Basic and acidic residues" evidence="4">
    <location>
        <begin position="431"/>
        <end position="453"/>
    </location>
</feature>
<organism evidence="6 7">
    <name type="scientific">Microthlaspi erraticum</name>
    <dbReference type="NCBI Taxonomy" id="1685480"/>
    <lineage>
        <taxon>Eukaryota</taxon>
        <taxon>Viridiplantae</taxon>
        <taxon>Streptophyta</taxon>
        <taxon>Embryophyta</taxon>
        <taxon>Tracheophyta</taxon>
        <taxon>Spermatophyta</taxon>
        <taxon>Magnoliopsida</taxon>
        <taxon>eudicotyledons</taxon>
        <taxon>Gunneridae</taxon>
        <taxon>Pentapetalae</taxon>
        <taxon>rosids</taxon>
        <taxon>malvids</taxon>
        <taxon>Brassicales</taxon>
        <taxon>Brassicaceae</taxon>
        <taxon>Coluteocarpeae</taxon>
        <taxon>Microthlaspi</taxon>
    </lineage>
</organism>
<dbReference type="InterPro" id="IPR003653">
    <property type="entry name" value="Peptidase_C48_C"/>
</dbReference>